<dbReference type="Proteomes" id="UP000299102">
    <property type="component" value="Unassembled WGS sequence"/>
</dbReference>
<keyword evidence="2" id="KW-1185">Reference proteome</keyword>
<gene>
    <name evidence="1" type="ORF">EVAR_33702_1</name>
</gene>
<proteinExistence type="predicted"/>
<reference evidence="1 2" key="1">
    <citation type="journal article" date="2019" name="Commun. Biol.">
        <title>The bagworm genome reveals a unique fibroin gene that provides high tensile strength.</title>
        <authorList>
            <person name="Kono N."/>
            <person name="Nakamura H."/>
            <person name="Ohtoshi R."/>
            <person name="Tomita M."/>
            <person name="Numata K."/>
            <person name="Arakawa K."/>
        </authorList>
    </citation>
    <scope>NUCLEOTIDE SEQUENCE [LARGE SCALE GENOMIC DNA]</scope>
</reference>
<sequence>MDNKTNQHELEMRMDLLQGQSLVRSRSKIPISSKPAVRNFVPIYIVPDILGLIKCKEAEIRKRFLMNKCRVRVRNVVIATLMTAVNGVRTVVAVNSRLALGRSGGLENSKPLSLK</sequence>
<evidence type="ECO:0000313" key="1">
    <source>
        <dbReference type="EMBL" id="GBP41711.1"/>
    </source>
</evidence>
<accession>A0A4C1VSQ0</accession>
<dbReference type="AlphaFoldDB" id="A0A4C1VSQ0"/>
<comment type="caution">
    <text evidence="1">The sequence shown here is derived from an EMBL/GenBank/DDBJ whole genome shotgun (WGS) entry which is preliminary data.</text>
</comment>
<dbReference type="EMBL" id="BGZK01000405">
    <property type="protein sequence ID" value="GBP41711.1"/>
    <property type="molecule type" value="Genomic_DNA"/>
</dbReference>
<evidence type="ECO:0000313" key="2">
    <source>
        <dbReference type="Proteomes" id="UP000299102"/>
    </source>
</evidence>
<name>A0A4C1VSQ0_EUMVA</name>
<organism evidence="1 2">
    <name type="scientific">Eumeta variegata</name>
    <name type="common">Bagworm moth</name>
    <name type="synonym">Eumeta japonica</name>
    <dbReference type="NCBI Taxonomy" id="151549"/>
    <lineage>
        <taxon>Eukaryota</taxon>
        <taxon>Metazoa</taxon>
        <taxon>Ecdysozoa</taxon>
        <taxon>Arthropoda</taxon>
        <taxon>Hexapoda</taxon>
        <taxon>Insecta</taxon>
        <taxon>Pterygota</taxon>
        <taxon>Neoptera</taxon>
        <taxon>Endopterygota</taxon>
        <taxon>Lepidoptera</taxon>
        <taxon>Glossata</taxon>
        <taxon>Ditrysia</taxon>
        <taxon>Tineoidea</taxon>
        <taxon>Psychidae</taxon>
        <taxon>Oiketicinae</taxon>
        <taxon>Eumeta</taxon>
    </lineage>
</organism>
<protein>
    <submittedName>
        <fullName evidence="1">Uncharacterized protein</fullName>
    </submittedName>
</protein>